<dbReference type="OrthoDB" id="10050372at2759"/>
<dbReference type="GeneID" id="26810479"/>
<keyword evidence="8" id="KW-1185">Reference proteome</keyword>
<evidence type="ECO:0000256" key="4">
    <source>
        <dbReference type="ARBA" id="ARBA00022454"/>
    </source>
</evidence>
<dbReference type="InterPro" id="IPR018464">
    <property type="entry name" value="CENP-O"/>
</dbReference>
<dbReference type="AlphaFoldDB" id="A0A0L1IR64"/>
<reference evidence="7 8" key="1">
    <citation type="submission" date="2014-06" db="EMBL/GenBank/DDBJ databases">
        <title>The Genome of the Aflatoxigenic Filamentous Fungus Aspergillus nomius.</title>
        <authorList>
            <person name="Moore M.G."/>
            <person name="Shannon B.M."/>
            <person name="Brian M.M."/>
        </authorList>
    </citation>
    <scope>NUCLEOTIDE SEQUENCE [LARGE SCALE GENOMIC DNA]</scope>
    <source>
        <strain evidence="7 8">NRRL 13137</strain>
    </source>
</reference>
<protein>
    <recommendedName>
        <fullName evidence="9">Cenp-O kinetochore centromere component</fullName>
    </recommendedName>
</protein>
<dbReference type="PANTHER" id="PTHR14582:SF1">
    <property type="entry name" value="CENTROMERE PROTEIN O"/>
    <property type="match status" value="1"/>
</dbReference>
<evidence type="ECO:0000256" key="1">
    <source>
        <dbReference type="ARBA" id="ARBA00004123"/>
    </source>
</evidence>
<organism evidence="7 8">
    <name type="scientific">Aspergillus nomiae NRRL (strain ATCC 15546 / NRRL 13137 / CBS 260.88 / M93)</name>
    <dbReference type="NCBI Taxonomy" id="1509407"/>
    <lineage>
        <taxon>Eukaryota</taxon>
        <taxon>Fungi</taxon>
        <taxon>Dikarya</taxon>
        <taxon>Ascomycota</taxon>
        <taxon>Pezizomycotina</taxon>
        <taxon>Eurotiomycetes</taxon>
        <taxon>Eurotiomycetidae</taxon>
        <taxon>Eurotiales</taxon>
        <taxon>Aspergillaceae</taxon>
        <taxon>Aspergillus</taxon>
        <taxon>Aspergillus subgen. Circumdati</taxon>
    </lineage>
</organism>
<dbReference type="Pfam" id="PF09496">
    <property type="entry name" value="CENP-O"/>
    <property type="match status" value="1"/>
</dbReference>
<evidence type="ECO:0000256" key="3">
    <source>
        <dbReference type="ARBA" id="ARBA00007321"/>
    </source>
</evidence>
<proteinExistence type="inferred from homology"/>
<evidence type="ECO:0000256" key="6">
    <source>
        <dbReference type="ARBA" id="ARBA00023328"/>
    </source>
</evidence>
<keyword evidence="4" id="KW-0158">Chromosome</keyword>
<evidence type="ECO:0000256" key="5">
    <source>
        <dbReference type="ARBA" id="ARBA00023242"/>
    </source>
</evidence>
<evidence type="ECO:0000313" key="7">
    <source>
        <dbReference type="EMBL" id="KNG81959.1"/>
    </source>
</evidence>
<comment type="similarity">
    <text evidence="3">Belongs to the CENP-O/MCM21 family.</text>
</comment>
<name>A0A0L1IR64_ASPN3</name>
<evidence type="ECO:0000256" key="2">
    <source>
        <dbReference type="ARBA" id="ARBA00004584"/>
    </source>
</evidence>
<keyword evidence="6" id="KW-0137">Centromere</keyword>
<dbReference type="RefSeq" id="XP_015402882.1">
    <property type="nucleotide sequence ID" value="XM_015553931.1"/>
</dbReference>
<dbReference type="CDD" id="cd23830">
    <property type="entry name" value="DRWD-N_Mcm21"/>
    <property type="match status" value="1"/>
</dbReference>
<dbReference type="PANTHER" id="PTHR14582">
    <property type="entry name" value="INNER KINETOCHORE SUBUNIT MAL2"/>
    <property type="match status" value="1"/>
</dbReference>
<accession>A0A0L1IR64</accession>
<dbReference type="STRING" id="1509407.A0A0L1IR64"/>
<dbReference type="GO" id="GO:0005634">
    <property type="term" value="C:nucleus"/>
    <property type="evidence" value="ECO:0007669"/>
    <property type="project" value="UniProtKB-SubCell"/>
</dbReference>
<comment type="caution">
    <text evidence="7">The sequence shown here is derived from an EMBL/GenBank/DDBJ whole genome shotgun (WGS) entry which is preliminary data.</text>
</comment>
<dbReference type="GO" id="GO:0031511">
    <property type="term" value="C:Mis6-Sim4 complex"/>
    <property type="evidence" value="ECO:0007669"/>
    <property type="project" value="TreeGrafter"/>
</dbReference>
<sequence length="324" mass="36800">MDTTEPPKNMEEELDSEIATVRAEIRNLQRKRRFLASSLLSSDNFQKHLQKHQSSRPSSSLDAEVSPLVHAAGQHAEVNHHRVAFSATTFPFKDPSPNSENPNLLGVRIDVCTSNGRFTKPYYVLLKRVRGEDKRLRVHRHTIPAFISVDKLERAFLPVPAAREEEAGENLKPWKRSANRQNLSRFVRELRRQLAAWHLRMDAVNFLRGKLGVQRRGVEAYSDDDDGVWVRDILSDNLEEIRLDTNDLGIVSLSPTALDATYVRLEWEDGRVGRFKMSDNGVVERAVVIGDDGRDKLLEAVLTGGNGRVETVLDRLKQHLVSKE</sequence>
<dbReference type="Proteomes" id="UP000037505">
    <property type="component" value="Unassembled WGS sequence"/>
</dbReference>
<evidence type="ECO:0008006" key="9">
    <source>
        <dbReference type="Google" id="ProtNLM"/>
    </source>
</evidence>
<dbReference type="EMBL" id="JNOM01000392">
    <property type="protein sequence ID" value="KNG81959.1"/>
    <property type="molecule type" value="Genomic_DNA"/>
</dbReference>
<comment type="subcellular location">
    <subcellularLocation>
        <location evidence="2">Chromosome</location>
        <location evidence="2">Centromere</location>
    </subcellularLocation>
    <subcellularLocation>
        <location evidence="1">Nucleus</location>
    </subcellularLocation>
</comment>
<gene>
    <name evidence="7" type="ORF">ANOM_008675</name>
</gene>
<keyword evidence="5" id="KW-0539">Nucleus</keyword>
<evidence type="ECO:0000313" key="8">
    <source>
        <dbReference type="Proteomes" id="UP000037505"/>
    </source>
</evidence>